<evidence type="ECO:0000313" key="3">
    <source>
        <dbReference type="Proteomes" id="UP000324705"/>
    </source>
</evidence>
<feature type="signal peptide" evidence="1">
    <location>
        <begin position="1"/>
        <end position="28"/>
    </location>
</feature>
<dbReference type="Proteomes" id="UP000324705">
    <property type="component" value="Chromosome 1A"/>
</dbReference>
<dbReference type="AlphaFoldDB" id="A0A9R0UZL1"/>
<feature type="chain" id="PRO_5040371912" description="Defensin" evidence="1">
    <location>
        <begin position="29"/>
        <end position="86"/>
    </location>
</feature>
<sequence>MVLLKDPRAVFLAAIVVTAMVMPSCYVAQGVGVCNQILPCTDNTCKVYCQKLGYRFSKAQCKPGNLKKGVSYDNCCYLKLEPVIHG</sequence>
<protein>
    <recommendedName>
        <fullName evidence="4">Defensin</fullName>
    </recommendedName>
</protein>
<dbReference type="EMBL" id="LT934111">
    <property type="protein sequence ID" value="VAH10446.1"/>
    <property type="molecule type" value="Genomic_DNA"/>
</dbReference>
<proteinExistence type="predicted"/>
<reference evidence="2 3" key="1">
    <citation type="submission" date="2017-09" db="EMBL/GenBank/DDBJ databases">
        <authorList>
            <consortium name="International Durum Wheat Genome Sequencing Consortium (IDWGSC)"/>
            <person name="Milanesi L."/>
        </authorList>
    </citation>
    <scope>NUCLEOTIDE SEQUENCE [LARGE SCALE GENOMIC DNA]</scope>
    <source>
        <strain evidence="3">cv. Svevo</strain>
    </source>
</reference>
<organism evidence="2 3">
    <name type="scientific">Triticum turgidum subsp. durum</name>
    <name type="common">Durum wheat</name>
    <name type="synonym">Triticum durum</name>
    <dbReference type="NCBI Taxonomy" id="4567"/>
    <lineage>
        <taxon>Eukaryota</taxon>
        <taxon>Viridiplantae</taxon>
        <taxon>Streptophyta</taxon>
        <taxon>Embryophyta</taxon>
        <taxon>Tracheophyta</taxon>
        <taxon>Spermatophyta</taxon>
        <taxon>Magnoliopsida</taxon>
        <taxon>Liliopsida</taxon>
        <taxon>Poales</taxon>
        <taxon>Poaceae</taxon>
        <taxon>BOP clade</taxon>
        <taxon>Pooideae</taxon>
        <taxon>Triticodae</taxon>
        <taxon>Triticeae</taxon>
        <taxon>Triticinae</taxon>
        <taxon>Triticum</taxon>
    </lineage>
</organism>
<evidence type="ECO:0008006" key="4">
    <source>
        <dbReference type="Google" id="ProtNLM"/>
    </source>
</evidence>
<accession>A0A9R0UZL1</accession>
<name>A0A9R0UZL1_TRITD</name>
<keyword evidence="1" id="KW-0732">Signal</keyword>
<evidence type="ECO:0000256" key="1">
    <source>
        <dbReference type="SAM" id="SignalP"/>
    </source>
</evidence>
<gene>
    <name evidence="2" type="ORF">TRITD_1Av1G209720</name>
</gene>
<dbReference type="Gramene" id="TRITD1Av1G209720.1">
    <property type="protein sequence ID" value="TRITD1Av1G209720.1"/>
    <property type="gene ID" value="TRITD1Av1G209720"/>
</dbReference>
<keyword evidence="3" id="KW-1185">Reference proteome</keyword>
<evidence type="ECO:0000313" key="2">
    <source>
        <dbReference type="EMBL" id="VAH10446.1"/>
    </source>
</evidence>
<dbReference type="OMA" id="GVGVCNQ"/>